<gene>
    <name evidence="1" type="ORF">NEOLI_003465</name>
</gene>
<organism evidence="1 2">
    <name type="scientific">Neolecta irregularis (strain DAH-3)</name>
    <dbReference type="NCBI Taxonomy" id="1198029"/>
    <lineage>
        <taxon>Eukaryota</taxon>
        <taxon>Fungi</taxon>
        <taxon>Dikarya</taxon>
        <taxon>Ascomycota</taxon>
        <taxon>Taphrinomycotina</taxon>
        <taxon>Neolectales</taxon>
        <taxon>Neolectaceae</taxon>
        <taxon>Neolecta</taxon>
    </lineage>
</organism>
<evidence type="ECO:0000313" key="1">
    <source>
        <dbReference type="EMBL" id="OLL24799.1"/>
    </source>
</evidence>
<sequence>MDDTRQDFSLPAIKSNVNLLTYHLKHDYGTLHTIQVIAINLGWLCSRSKLFRSGYREIRHPFLDLADNEL</sequence>
<name>A0A1U7LQ91_NEOID</name>
<dbReference type="AlphaFoldDB" id="A0A1U7LQ91"/>
<keyword evidence="2" id="KW-1185">Reference proteome</keyword>
<dbReference type="EMBL" id="LXFE01000616">
    <property type="protein sequence ID" value="OLL24799.1"/>
    <property type="molecule type" value="Genomic_DNA"/>
</dbReference>
<dbReference type="Proteomes" id="UP000186594">
    <property type="component" value="Unassembled WGS sequence"/>
</dbReference>
<proteinExistence type="predicted"/>
<comment type="caution">
    <text evidence="1">The sequence shown here is derived from an EMBL/GenBank/DDBJ whole genome shotgun (WGS) entry which is preliminary data.</text>
</comment>
<protein>
    <submittedName>
        <fullName evidence="1">Uncharacterized protein</fullName>
    </submittedName>
</protein>
<accession>A0A1U7LQ91</accession>
<evidence type="ECO:0000313" key="2">
    <source>
        <dbReference type="Proteomes" id="UP000186594"/>
    </source>
</evidence>
<reference evidence="1 2" key="1">
    <citation type="submission" date="2016-04" db="EMBL/GenBank/DDBJ databases">
        <title>Evolutionary innovation and constraint leading to complex multicellularity in the Ascomycota.</title>
        <authorList>
            <person name="Cisse O."/>
            <person name="Nguyen A."/>
            <person name="Hewitt D.A."/>
            <person name="Jedd G."/>
            <person name="Stajich J.E."/>
        </authorList>
    </citation>
    <scope>NUCLEOTIDE SEQUENCE [LARGE SCALE GENOMIC DNA]</scope>
    <source>
        <strain evidence="1 2">DAH-3</strain>
    </source>
</reference>